<feature type="region of interest" description="Disordered" evidence="1">
    <location>
        <begin position="167"/>
        <end position="197"/>
    </location>
</feature>
<dbReference type="RefSeq" id="WP_183819811.1">
    <property type="nucleotide sequence ID" value="NZ_JACHOB010000008.1"/>
</dbReference>
<dbReference type="Proteomes" id="UP000563524">
    <property type="component" value="Unassembled WGS sequence"/>
</dbReference>
<accession>A0A840I642</accession>
<organism evidence="3 4">
    <name type="scientific">Parvularcula dongshanensis</name>
    <dbReference type="NCBI Taxonomy" id="1173995"/>
    <lineage>
        <taxon>Bacteria</taxon>
        <taxon>Pseudomonadati</taxon>
        <taxon>Pseudomonadota</taxon>
        <taxon>Alphaproteobacteria</taxon>
        <taxon>Parvularculales</taxon>
        <taxon>Parvularculaceae</taxon>
        <taxon>Parvularcula</taxon>
    </lineage>
</organism>
<dbReference type="AlphaFoldDB" id="A0A840I642"/>
<dbReference type="PRINTS" id="PR01217">
    <property type="entry name" value="PRICHEXTENSN"/>
</dbReference>
<proteinExistence type="predicted"/>
<comment type="caution">
    <text evidence="3">The sequence shown here is derived from an EMBL/GenBank/DDBJ whole genome shotgun (WGS) entry which is preliminary data.</text>
</comment>
<keyword evidence="4" id="KW-1185">Reference proteome</keyword>
<feature type="transmembrane region" description="Helical" evidence="2">
    <location>
        <begin position="7"/>
        <end position="26"/>
    </location>
</feature>
<protein>
    <recommendedName>
        <fullName evidence="5">Energy transducer TonB</fullName>
    </recommendedName>
</protein>
<keyword evidence="2" id="KW-1133">Transmembrane helix</keyword>
<feature type="compositionally biased region" description="Pro residues" evidence="1">
    <location>
        <begin position="103"/>
        <end position="126"/>
    </location>
</feature>
<sequence length="302" mass="32903">MRGAGPFFVSFGLHVLVLVGVVFGWLTGFLSRPVDPDIVPIIPVELLSEAELTDRVSVQEMVRAEEPEPEPEPEPAAEEPEPTPDPEPLPPEPEPVPERPAPEPEPAPEPQPAEPEPAPEPTPAEPEPAKEAPEPEPEPQPEPAEPEPAPEEPEDVLDLASLDDALKDLTPDDRAPSSPREVAEGTATGERDQEQIGLGDKLTVSEEALLQSAFEQCWNRQFGVPDQERLIVSVRIELNPDGTLDGSPRVLNDGQISRSGNRYWAVARQRALSAVIDCAPYDMVPERLLSEPFVFNFKPPAA</sequence>
<reference evidence="3 4" key="1">
    <citation type="submission" date="2020-08" db="EMBL/GenBank/DDBJ databases">
        <title>Genomic Encyclopedia of Type Strains, Phase IV (KMG-IV): sequencing the most valuable type-strain genomes for metagenomic binning, comparative biology and taxonomic classification.</title>
        <authorList>
            <person name="Goeker M."/>
        </authorList>
    </citation>
    <scope>NUCLEOTIDE SEQUENCE [LARGE SCALE GENOMIC DNA]</scope>
    <source>
        <strain evidence="3 4">DSM 102850</strain>
    </source>
</reference>
<keyword evidence="2" id="KW-0472">Membrane</keyword>
<feature type="compositionally biased region" description="Acidic residues" evidence="1">
    <location>
        <begin position="67"/>
        <end position="84"/>
    </location>
</feature>
<evidence type="ECO:0000313" key="3">
    <source>
        <dbReference type="EMBL" id="MBB4660349.1"/>
    </source>
</evidence>
<dbReference type="Gene3D" id="3.30.1150.10">
    <property type="match status" value="1"/>
</dbReference>
<feature type="compositionally biased region" description="Acidic residues" evidence="1">
    <location>
        <begin position="134"/>
        <end position="154"/>
    </location>
</feature>
<name>A0A840I642_9PROT</name>
<evidence type="ECO:0008006" key="5">
    <source>
        <dbReference type="Google" id="ProtNLM"/>
    </source>
</evidence>
<keyword evidence="2" id="KW-0812">Transmembrane</keyword>
<feature type="region of interest" description="Disordered" evidence="1">
    <location>
        <begin position="62"/>
        <end position="154"/>
    </location>
</feature>
<dbReference type="EMBL" id="JACHOB010000008">
    <property type="protein sequence ID" value="MBB4660349.1"/>
    <property type="molecule type" value="Genomic_DNA"/>
</dbReference>
<evidence type="ECO:0000313" key="4">
    <source>
        <dbReference type="Proteomes" id="UP000563524"/>
    </source>
</evidence>
<evidence type="ECO:0000256" key="1">
    <source>
        <dbReference type="SAM" id="MobiDB-lite"/>
    </source>
</evidence>
<gene>
    <name evidence="3" type="ORF">GGQ59_002899</name>
</gene>
<feature type="compositionally biased region" description="Pro residues" evidence="1">
    <location>
        <begin position="85"/>
        <end position="94"/>
    </location>
</feature>
<evidence type="ECO:0000256" key="2">
    <source>
        <dbReference type="SAM" id="Phobius"/>
    </source>
</evidence>